<sequence>MVGDVGSETEIWREESKRPLSSLLQVSRTAHWEHDVKTRYPGGSTHIPSGCLRERLSRTHNPQLPCEELMMLTEEMKLWHGVVMAAVSLILQACLLAAINYLLSRHIVKENERILKRARLQISSSAHHHPPAAKEVKETGAKISTPVSEPCYQVGEICLSGFLGTEINKASARKKNSFYFSLDDSDTSSNSSDSSDSSDSSPPTHQATKDVNYTQVVFSAPGGRRNDSALDYENIKETTDYVNVNPKSHKPNFWTFVNPAVSEPVEYTQVAV</sequence>
<keyword evidence="2" id="KW-1133">Transmembrane helix</keyword>
<evidence type="ECO:0000256" key="1">
    <source>
        <dbReference type="SAM" id="MobiDB-lite"/>
    </source>
</evidence>
<keyword evidence="4" id="KW-1185">Reference proteome</keyword>
<dbReference type="STRING" id="9838.ENSCDRP00005015784"/>
<gene>
    <name evidence="3" type="ORF">Cadr_000023424</name>
</gene>
<dbReference type="AlphaFoldDB" id="A0A5N4CJC7"/>
<evidence type="ECO:0000313" key="3">
    <source>
        <dbReference type="EMBL" id="KAB1259016.1"/>
    </source>
</evidence>
<dbReference type="Proteomes" id="UP000299084">
    <property type="component" value="Unassembled WGS sequence"/>
</dbReference>
<comment type="caution">
    <text evidence="3">The sequence shown here is derived from an EMBL/GenBank/DDBJ whole genome shotgun (WGS) entry which is preliminary data.</text>
</comment>
<reference evidence="3 4" key="1">
    <citation type="journal article" date="2019" name="Mol. Ecol. Resour.">
        <title>Improving Illumina assemblies with Hi-C and long reads: an example with the North African dromedary.</title>
        <authorList>
            <person name="Elbers J.P."/>
            <person name="Rogers M.F."/>
            <person name="Perelman P.L."/>
            <person name="Proskuryakova A.A."/>
            <person name="Serdyukova N.A."/>
            <person name="Johnson W.E."/>
            <person name="Horin P."/>
            <person name="Corander J."/>
            <person name="Murphy D."/>
            <person name="Burger P.A."/>
        </authorList>
    </citation>
    <scope>NUCLEOTIDE SEQUENCE [LARGE SCALE GENOMIC DNA]</scope>
    <source>
        <strain evidence="3">Drom800</strain>
        <tissue evidence="3">Blood</tissue>
    </source>
</reference>
<keyword evidence="2" id="KW-0812">Transmembrane</keyword>
<protein>
    <submittedName>
        <fullName evidence="3">Regulator of hemoglobinization and erythroid cell expansion protein</fullName>
    </submittedName>
</protein>
<name>A0A5N4CJC7_CAMDR</name>
<dbReference type="PANTHER" id="PTHR38491">
    <property type="entry name" value="REGULATOR OF HEMOGLOBINIZATION AND ERYTHROID CELL EXPANSION PROTEIN"/>
    <property type="match status" value="1"/>
</dbReference>
<evidence type="ECO:0000256" key="2">
    <source>
        <dbReference type="SAM" id="Phobius"/>
    </source>
</evidence>
<dbReference type="InterPro" id="IPR031517">
    <property type="entry name" value="RHEX-like"/>
</dbReference>
<dbReference type="PANTHER" id="PTHR38491:SF1">
    <property type="entry name" value="REGULATOR OF HEMOGLOBINIZATION AND ERYTHROID CELL EXPANSION PROTEIN"/>
    <property type="match status" value="1"/>
</dbReference>
<dbReference type="GO" id="GO:0005886">
    <property type="term" value="C:plasma membrane"/>
    <property type="evidence" value="ECO:0007669"/>
    <property type="project" value="TreeGrafter"/>
</dbReference>
<dbReference type="Pfam" id="PF15763">
    <property type="entry name" value="DUF4692"/>
    <property type="match status" value="2"/>
</dbReference>
<keyword evidence="2" id="KW-0472">Membrane</keyword>
<evidence type="ECO:0000313" key="4">
    <source>
        <dbReference type="Proteomes" id="UP000299084"/>
    </source>
</evidence>
<feature type="region of interest" description="Disordered" evidence="1">
    <location>
        <begin position="184"/>
        <end position="212"/>
    </location>
</feature>
<organism evidence="3 4">
    <name type="scientific">Camelus dromedarius</name>
    <name type="common">Dromedary</name>
    <name type="synonym">Arabian camel</name>
    <dbReference type="NCBI Taxonomy" id="9838"/>
    <lineage>
        <taxon>Eukaryota</taxon>
        <taxon>Metazoa</taxon>
        <taxon>Chordata</taxon>
        <taxon>Craniata</taxon>
        <taxon>Vertebrata</taxon>
        <taxon>Euteleostomi</taxon>
        <taxon>Mammalia</taxon>
        <taxon>Eutheria</taxon>
        <taxon>Laurasiatheria</taxon>
        <taxon>Artiodactyla</taxon>
        <taxon>Tylopoda</taxon>
        <taxon>Camelidae</taxon>
        <taxon>Camelus</taxon>
    </lineage>
</organism>
<accession>A0A5N4CJC7</accession>
<feature type="transmembrane region" description="Helical" evidence="2">
    <location>
        <begin position="78"/>
        <end position="103"/>
    </location>
</feature>
<feature type="compositionally biased region" description="Low complexity" evidence="1">
    <location>
        <begin position="187"/>
        <end position="201"/>
    </location>
</feature>
<dbReference type="EMBL" id="JWIN03000023">
    <property type="protein sequence ID" value="KAB1259016.1"/>
    <property type="molecule type" value="Genomic_DNA"/>
</dbReference>
<proteinExistence type="predicted"/>
<feature type="compositionally biased region" description="Polar residues" evidence="1">
    <location>
        <begin position="202"/>
        <end position="212"/>
    </location>
</feature>